<proteinExistence type="inferred from homology"/>
<comment type="similarity">
    <text evidence="1 2">Belongs to the universal stress protein A family.</text>
</comment>
<evidence type="ECO:0000313" key="4">
    <source>
        <dbReference type="EMBL" id="MBN1572146.1"/>
    </source>
</evidence>
<dbReference type="InterPro" id="IPR006015">
    <property type="entry name" value="Universal_stress_UspA"/>
</dbReference>
<dbReference type="PIRSF" id="PIRSF006276">
    <property type="entry name" value="UspA"/>
    <property type="match status" value="1"/>
</dbReference>
<organism evidence="4 5">
    <name type="scientific">Candidatus Zymogenus saltonus</name>
    <dbReference type="NCBI Taxonomy" id="2844893"/>
    <lineage>
        <taxon>Bacteria</taxon>
        <taxon>Deltaproteobacteria</taxon>
        <taxon>Candidatus Zymogenia</taxon>
        <taxon>Candidatus Zymogeniales</taxon>
        <taxon>Candidatus Zymogenaceae</taxon>
        <taxon>Candidatus Zymogenus</taxon>
    </lineage>
</organism>
<dbReference type="SUPFAM" id="SSF52402">
    <property type="entry name" value="Adenine nucleotide alpha hydrolases-like"/>
    <property type="match status" value="1"/>
</dbReference>
<dbReference type="GO" id="GO:0005737">
    <property type="term" value="C:cytoplasm"/>
    <property type="evidence" value="ECO:0007669"/>
    <property type="project" value="UniProtKB-SubCell"/>
</dbReference>
<protein>
    <recommendedName>
        <fullName evidence="2">Universal stress protein</fullName>
    </recommendedName>
</protein>
<evidence type="ECO:0000313" key="5">
    <source>
        <dbReference type="Proteomes" id="UP000809273"/>
    </source>
</evidence>
<dbReference type="PRINTS" id="PR01438">
    <property type="entry name" value="UNVRSLSTRESS"/>
</dbReference>
<dbReference type="Gene3D" id="3.40.50.620">
    <property type="entry name" value="HUPs"/>
    <property type="match status" value="1"/>
</dbReference>
<accession>A0A9D8PJJ9</accession>
<gene>
    <name evidence="4" type="ORF">JW984_03000</name>
</gene>
<keyword evidence="2" id="KW-0963">Cytoplasm</keyword>
<comment type="subcellular location">
    <subcellularLocation>
        <location evidence="2">Cytoplasm</location>
    </subcellularLocation>
</comment>
<dbReference type="PANTHER" id="PTHR46268:SF22">
    <property type="entry name" value="SENSOR PROTEIN KDPD-RELATED"/>
    <property type="match status" value="1"/>
</dbReference>
<evidence type="ECO:0000256" key="2">
    <source>
        <dbReference type="PIRNR" id="PIRNR006276"/>
    </source>
</evidence>
<name>A0A9D8PJJ9_9DELT</name>
<evidence type="ECO:0000259" key="3">
    <source>
        <dbReference type="Pfam" id="PF00582"/>
    </source>
</evidence>
<sequence>MKKIDKIIVPIDFSETSDLLMEYAVTFVEKFGAKLYIIHIVEDFSRYSYIAVPHVSLDRVMEEILKVAEMELKDYCSKKLEGKTDYELILSRGDAYKEILRFSEEKDADLILIGSHGQSGLERVLFGSTAERVIRNAKCPIMMINIYHMSDVG</sequence>
<dbReference type="AlphaFoldDB" id="A0A9D8PJJ9"/>
<reference evidence="4" key="2">
    <citation type="submission" date="2021-01" db="EMBL/GenBank/DDBJ databases">
        <authorList>
            <person name="Hahn C.R."/>
            <person name="Youssef N.H."/>
            <person name="Elshahed M."/>
        </authorList>
    </citation>
    <scope>NUCLEOTIDE SEQUENCE</scope>
    <source>
        <strain evidence="4">Zod_Metabat.24</strain>
    </source>
</reference>
<dbReference type="EMBL" id="JAFGIX010000014">
    <property type="protein sequence ID" value="MBN1572146.1"/>
    <property type="molecule type" value="Genomic_DNA"/>
</dbReference>
<dbReference type="Pfam" id="PF00582">
    <property type="entry name" value="Usp"/>
    <property type="match status" value="1"/>
</dbReference>
<dbReference type="InterPro" id="IPR014729">
    <property type="entry name" value="Rossmann-like_a/b/a_fold"/>
</dbReference>
<dbReference type="Proteomes" id="UP000809273">
    <property type="component" value="Unassembled WGS sequence"/>
</dbReference>
<feature type="domain" description="UspA" evidence="3">
    <location>
        <begin position="4"/>
        <end position="144"/>
    </location>
</feature>
<comment type="caution">
    <text evidence="4">The sequence shown here is derived from an EMBL/GenBank/DDBJ whole genome shotgun (WGS) entry which is preliminary data.</text>
</comment>
<evidence type="ECO:0000256" key="1">
    <source>
        <dbReference type="ARBA" id="ARBA00008791"/>
    </source>
</evidence>
<dbReference type="CDD" id="cd00293">
    <property type="entry name" value="USP-like"/>
    <property type="match status" value="1"/>
</dbReference>
<dbReference type="InterPro" id="IPR006016">
    <property type="entry name" value="UspA"/>
</dbReference>
<reference evidence="4" key="1">
    <citation type="journal article" date="2021" name="Environ. Microbiol.">
        <title>Genomic characterization of three novel Desulfobacterota classes expand the metabolic and phylogenetic diversity of the phylum.</title>
        <authorList>
            <person name="Murphy C.L."/>
            <person name="Biggerstaff J."/>
            <person name="Eichhorn A."/>
            <person name="Ewing E."/>
            <person name="Shahan R."/>
            <person name="Soriano D."/>
            <person name="Stewart S."/>
            <person name="VanMol K."/>
            <person name="Walker R."/>
            <person name="Walters P."/>
            <person name="Elshahed M.S."/>
            <person name="Youssef N.H."/>
        </authorList>
    </citation>
    <scope>NUCLEOTIDE SEQUENCE</scope>
    <source>
        <strain evidence="4">Zod_Metabat.24</strain>
    </source>
</reference>
<dbReference type="PANTHER" id="PTHR46268">
    <property type="entry name" value="STRESS RESPONSE PROTEIN NHAX"/>
    <property type="match status" value="1"/>
</dbReference>